<dbReference type="Gene3D" id="3.40.190.10">
    <property type="entry name" value="Periplasmic binding protein-like II"/>
    <property type="match status" value="1"/>
</dbReference>
<evidence type="ECO:0000313" key="3">
    <source>
        <dbReference type="Proteomes" id="UP001155182"/>
    </source>
</evidence>
<organism evidence="2 3">
    <name type="scientific">Solitalea agri</name>
    <dbReference type="NCBI Taxonomy" id="2953739"/>
    <lineage>
        <taxon>Bacteria</taxon>
        <taxon>Pseudomonadati</taxon>
        <taxon>Bacteroidota</taxon>
        <taxon>Sphingobacteriia</taxon>
        <taxon>Sphingobacteriales</taxon>
        <taxon>Sphingobacteriaceae</taxon>
        <taxon>Solitalea</taxon>
    </lineage>
</organism>
<keyword evidence="3" id="KW-1185">Reference proteome</keyword>
<dbReference type="EMBL" id="JAMWYS010000017">
    <property type="protein sequence ID" value="MCO4292037.1"/>
    <property type="molecule type" value="Genomic_DNA"/>
</dbReference>
<dbReference type="AlphaFoldDB" id="A0A9X2EZQ7"/>
<dbReference type="CDD" id="cd05466">
    <property type="entry name" value="PBP2_LTTR_substrate"/>
    <property type="match status" value="1"/>
</dbReference>
<sequence length="81" mass="8852">MLQLCASYGFVPQVVHESKNVSSILQLINDGLGASILPTSFVKNNLKEELGFLELTSSNQSPQESPSVISEKAIDFLKKRS</sequence>
<dbReference type="Proteomes" id="UP001155182">
    <property type="component" value="Unassembled WGS sequence"/>
</dbReference>
<evidence type="ECO:0000259" key="1">
    <source>
        <dbReference type="Pfam" id="PF03466"/>
    </source>
</evidence>
<dbReference type="Pfam" id="PF03466">
    <property type="entry name" value="LysR_substrate"/>
    <property type="match status" value="1"/>
</dbReference>
<protein>
    <submittedName>
        <fullName evidence="2">LysR family transcriptional regulator substrate-binding protein</fullName>
    </submittedName>
</protein>
<dbReference type="RefSeq" id="WP_252586282.1">
    <property type="nucleotide sequence ID" value="NZ_JAMWYS010000017.1"/>
</dbReference>
<accession>A0A9X2EZQ7</accession>
<gene>
    <name evidence="2" type="ORF">NF867_04075</name>
</gene>
<comment type="caution">
    <text evidence="2">The sequence shown here is derived from an EMBL/GenBank/DDBJ whole genome shotgun (WGS) entry which is preliminary data.</text>
</comment>
<proteinExistence type="predicted"/>
<dbReference type="SUPFAM" id="SSF53850">
    <property type="entry name" value="Periplasmic binding protein-like II"/>
    <property type="match status" value="1"/>
</dbReference>
<dbReference type="InterPro" id="IPR005119">
    <property type="entry name" value="LysR_subst-bd"/>
</dbReference>
<reference evidence="2" key="1">
    <citation type="submission" date="2022-06" db="EMBL/GenBank/DDBJ databases">
        <title>Solitalea sp. MAHUQ-68 isolated from rhizospheric soil.</title>
        <authorList>
            <person name="Huq M.A."/>
        </authorList>
    </citation>
    <scope>NUCLEOTIDE SEQUENCE</scope>
    <source>
        <strain evidence="2">MAHUQ-68</strain>
    </source>
</reference>
<evidence type="ECO:0000313" key="2">
    <source>
        <dbReference type="EMBL" id="MCO4292037.1"/>
    </source>
</evidence>
<feature type="domain" description="LysR substrate-binding" evidence="1">
    <location>
        <begin position="2"/>
        <end position="50"/>
    </location>
</feature>
<name>A0A9X2EZQ7_9SPHI</name>